<dbReference type="GO" id="GO:0006355">
    <property type="term" value="P:regulation of DNA-templated transcription"/>
    <property type="evidence" value="ECO:0007669"/>
    <property type="project" value="InterPro"/>
</dbReference>
<comment type="subcellular location">
    <subcellularLocation>
        <location evidence="2">Cytoplasm</location>
    </subcellularLocation>
    <subcellularLocation>
        <location evidence="1">Nucleus</location>
    </subcellularLocation>
</comment>
<dbReference type="InParanoid" id="A0A409X1E5"/>
<dbReference type="Pfam" id="PF10497">
    <property type="entry name" value="zf-4CXXC_R1"/>
    <property type="match status" value="1"/>
</dbReference>
<dbReference type="OrthoDB" id="298344at2759"/>
<gene>
    <name evidence="12" type="ORF">CVT25_015796</name>
</gene>
<reference evidence="12 13" key="1">
    <citation type="journal article" date="2018" name="Evol. Lett.">
        <title>Horizontal gene cluster transfer increased hallucinogenic mushroom diversity.</title>
        <authorList>
            <person name="Reynolds H.T."/>
            <person name="Vijayakumar V."/>
            <person name="Gluck-Thaler E."/>
            <person name="Korotkin H.B."/>
            <person name="Matheny P.B."/>
            <person name="Slot J.C."/>
        </authorList>
    </citation>
    <scope>NUCLEOTIDE SEQUENCE [LARGE SCALE GENOMIC DNA]</scope>
    <source>
        <strain evidence="12 13">2631</strain>
    </source>
</reference>
<feature type="compositionally biased region" description="Polar residues" evidence="10">
    <location>
        <begin position="664"/>
        <end position="674"/>
    </location>
</feature>
<dbReference type="InterPro" id="IPR040221">
    <property type="entry name" value="CDCA7/CDA7L"/>
</dbReference>
<protein>
    <recommendedName>
        <fullName evidence="11">Zinc-finger domain-containing protein</fullName>
    </recommendedName>
</protein>
<evidence type="ECO:0000256" key="8">
    <source>
        <dbReference type="ARBA" id="ARBA00023163"/>
    </source>
</evidence>
<name>A0A409X1E5_PSICY</name>
<keyword evidence="5" id="KW-0597">Phosphoprotein</keyword>
<keyword evidence="4" id="KW-1017">Isopeptide bond</keyword>
<keyword evidence="6" id="KW-0832">Ubl conjugation</keyword>
<evidence type="ECO:0000256" key="4">
    <source>
        <dbReference type="ARBA" id="ARBA00022499"/>
    </source>
</evidence>
<evidence type="ECO:0000256" key="1">
    <source>
        <dbReference type="ARBA" id="ARBA00004123"/>
    </source>
</evidence>
<evidence type="ECO:0000259" key="11">
    <source>
        <dbReference type="Pfam" id="PF10497"/>
    </source>
</evidence>
<comment type="caution">
    <text evidence="12">The sequence shown here is derived from an EMBL/GenBank/DDBJ whole genome shotgun (WGS) entry which is preliminary data.</text>
</comment>
<dbReference type="EMBL" id="NHYD01002844">
    <property type="protein sequence ID" value="PPQ84593.1"/>
    <property type="molecule type" value="Genomic_DNA"/>
</dbReference>
<dbReference type="GO" id="GO:0005634">
    <property type="term" value="C:nucleus"/>
    <property type="evidence" value="ECO:0007669"/>
    <property type="project" value="UniProtKB-SubCell"/>
</dbReference>
<dbReference type="AlphaFoldDB" id="A0A409X1E5"/>
<feature type="domain" description="Zinc-finger" evidence="11">
    <location>
        <begin position="131"/>
        <end position="234"/>
    </location>
</feature>
<feature type="region of interest" description="Disordered" evidence="10">
    <location>
        <begin position="726"/>
        <end position="750"/>
    </location>
</feature>
<dbReference type="GO" id="GO:0005737">
    <property type="term" value="C:cytoplasm"/>
    <property type="evidence" value="ECO:0007669"/>
    <property type="project" value="UniProtKB-SubCell"/>
</dbReference>
<evidence type="ECO:0000256" key="3">
    <source>
        <dbReference type="ARBA" id="ARBA00022490"/>
    </source>
</evidence>
<keyword evidence="13" id="KW-1185">Reference proteome</keyword>
<dbReference type="PANTHER" id="PTHR31169">
    <property type="entry name" value="OS05G0300700 PROTEIN"/>
    <property type="match status" value="1"/>
</dbReference>
<proteinExistence type="predicted"/>
<feature type="region of interest" description="Disordered" evidence="10">
    <location>
        <begin position="39"/>
        <end position="75"/>
    </location>
</feature>
<keyword evidence="3" id="KW-0963">Cytoplasm</keyword>
<accession>A0A409X1E5</accession>
<dbReference type="InterPro" id="IPR018866">
    <property type="entry name" value="Znf-4CXXC_R1"/>
</dbReference>
<feature type="region of interest" description="Disordered" evidence="10">
    <location>
        <begin position="659"/>
        <end position="694"/>
    </location>
</feature>
<evidence type="ECO:0000256" key="5">
    <source>
        <dbReference type="ARBA" id="ARBA00022553"/>
    </source>
</evidence>
<organism evidence="12 13">
    <name type="scientific">Psilocybe cyanescens</name>
    <dbReference type="NCBI Taxonomy" id="93625"/>
    <lineage>
        <taxon>Eukaryota</taxon>
        <taxon>Fungi</taxon>
        <taxon>Dikarya</taxon>
        <taxon>Basidiomycota</taxon>
        <taxon>Agaricomycotina</taxon>
        <taxon>Agaricomycetes</taxon>
        <taxon>Agaricomycetidae</taxon>
        <taxon>Agaricales</taxon>
        <taxon>Agaricineae</taxon>
        <taxon>Strophariaceae</taxon>
        <taxon>Psilocybe</taxon>
    </lineage>
</organism>
<evidence type="ECO:0000256" key="6">
    <source>
        <dbReference type="ARBA" id="ARBA00022843"/>
    </source>
</evidence>
<keyword evidence="7" id="KW-0805">Transcription regulation</keyword>
<dbReference type="PANTHER" id="PTHR31169:SF8">
    <property type="entry name" value="ZINC-FINGER DOMAIN OF MONOAMINE-OXIDASE A REPRESSOR R1 PROTEIN"/>
    <property type="match status" value="1"/>
</dbReference>
<dbReference type="STRING" id="93625.A0A409X1E5"/>
<sequence>MSSTPKPYPSVQRLNKAYVQVPQSPVSLSSYRALGGSAHLVPSSRLKENTPLPPFKLAMPQHPSSSSASTKRKISDRDSSSLVFDGVYISSTKKSKLSASTGNMTPLKAKVPKPEVPAANACPGFPNGFSYCHQCNKKRDVAAILRCTVIEKYQTSKDKTIRERLCVNKYCKQCLKNRYNEDIEVLSSQTPRNTPSHFKCPRCMGICNCPKCRKLKGLEAIGNIPKQKEPSSSKTVKKSKADLTFGKSKEVSKPTLKPLPALKWTPIPVKLTQVEADERIFIREFILRFSDSLDPIIAKTHLDELERIGGSLRTHDDDTVDWVSEVCVKAMITGLLGLLAKDHDNNISRLIKATVKDLRSVGVNLNKIWVALAALRTDITNASSSEGSTITSPVLGIKTPLSYPDPSPPPPSVMANARSLRSLRQSDDSINIVNSIQMIPVLISLIHSALETALIREDIDQSMKDSRDFTRDAKEAMKIENERWDKVRAGMGIAPKDKAQREENRVKRTVHKNQISNIDNCLKIVSKSFVSRFTTLGTDDEGRTYYALSPGVTEREAAFEYLEVASSKKPMKPKKRGRILSPDDQRELREWSWFIAVWGKRSPLSAEEQSILNHKMDCDDSDSESEDQDDLDQEKWWGFCEPEEIAKVAEWVSIKSGLEDENDTPFNQSRSLSKSGLVHSNKEKITTPLSPQQEQTKRLVAELKDYASLLEWRMREDKCALVNRFPAPNDNAKEKGRPSETAIPVEKFYQ</sequence>
<evidence type="ECO:0000256" key="10">
    <source>
        <dbReference type="SAM" id="MobiDB-lite"/>
    </source>
</evidence>
<evidence type="ECO:0000313" key="13">
    <source>
        <dbReference type="Proteomes" id="UP000283269"/>
    </source>
</evidence>
<dbReference type="Proteomes" id="UP000283269">
    <property type="component" value="Unassembled WGS sequence"/>
</dbReference>
<evidence type="ECO:0000313" key="12">
    <source>
        <dbReference type="EMBL" id="PPQ84593.1"/>
    </source>
</evidence>
<keyword evidence="8" id="KW-0804">Transcription</keyword>
<evidence type="ECO:0000256" key="7">
    <source>
        <dbReference type="ARBA" id="ARBA00023015"/>
    </source>
</evidence>
<keyword evidence="9" id="KW-0539">Nucleus</keyword>
<evidence type="ECO:0000256" key="2">
    <source>
        <dbReference type="ARBA" id="ARBA00004496"/>
    </source>
</evidence>
<evidence type="ECO:0000256" key="9">
    <source>
        <dbReference type="ARBA" id="ARBA00023242"/>
    </source>
</evidence>